<gene>
    <name evidence="2" type="ORF">ACFSKO_07590</name>
</gene>
<organism evidence="2 3">
    <name type="scientific">Kiloniella antarctica</name>
    <dbReference type="NCBI Taxonomy" id="1550907"/>
    <lineage>
        <taxon>Bacteria</taxon>
        <taxon>Pseudomonadati</taxon>
        <taxon>Pseudomonadota</taxon>
        <taxon>Alphaproteobacteria</taxon>
        <taxon>Rhodospirillales</taxon>
        <taxon>Kiloniellaceae</taxon>
        <taxon>Kiloniella</taxon>
    </lineage>
</organism>
<dbReference type="Pfam" id="PF04403">
    <property type="entry name" value="PqiA"/>
    <property type="match status" value="1"/>
</dbReference>
<protein>
    <submittedName>
        <fullName evidence="2">Paraquat-inducible protein A</fullName>
    </submittedName>
</protein>
<reference evidence="3" key="1">
    <citation type="journal article" date="2019" name="Int. J. Syst. Evol. Microbiol.">
        <title>The Global Catalogue of Microorganisms (GCM) 10K type strain sequencing project: providing services to taxonomists for standard genome sequencing and annotation.</title>
        <authorList>
            <consortium name="The Broad Institute Genomics Platform"/>
            <consortium name="The Broad Institute Genome Sequencing Center for Infectious Disease"/>
            <person name="Wu L."/>
            <person name="Ma J."/>
        </authorList>
    </citation>
    <scope>NUCLEOTIDE SEQUENCE [LARGE SCALE GENOMIC DNA]</scope>
    <source>
        <strain evidence="3">CGMCC 4.7192</strain>
    </source>
</reference>
<keyword evidence="1" id="KW-1133">Transmembrane helix</keyword>
<evidence type="ECO:0000313" key="2">
    <source>
        <dbReference type="EMBL" id="MFD2205467.1"/>
    </source>
</evidence>
<feature type="transmembrane region" description="Helical" evidence="1">
    <location>
        <begin position="47"/>
        <end position="68"/>
    </location>
</feature>
<keyword evidence="1" id="KW-0472">Membrane</keyword>
<sequence length="196" mass="22042">MKSFDILKQAKRYWSSEHESLKWWHLLFTLKRAEHSLARRATGLSKLIPLLLLGAVISLIAGLTIPILKVEKFFLFEDLISIVGAIEQLARSGEYLLSFVILLFSVVFPTMKIMVADYVWRARSVEHKSVQRAVKLIDLLGKWSMLDVFIVGMIVISAKSSGMANATSQPGMYYFGASVICSMFGVVLLKRAIEKS</sequence>
<keyword evidence="3" id="KW-1185">Reference proteome</keyword>
<dbReference type="Proteomes" id="UP001597294">
    <property type="component" value="Unassembled WGS sequence"/>
</dbReference>
<feature type="transmembrane region" description="Helical" evidence="1">
    <location>
        <begin position="95"/>
        <end position="120"/>
    </location>
</feature>
<feature type="transmembrane region" description="Helical" evidence="1">
    <location>
        <begin position="171"/>
        <end position="189"/>
    </location>
</feature>
<dbReference type="InterPro" id="IPR007498">
    <property type="entry name" value="PqiA-like"/>
</dbReference>
<feature type="transmembrane region" description="Helical" evidence="1">
    <location>
        <begin position="140"/>
        <end position="159"/>
    </location>
</feature>
<accession>A0ABW5BH97</accession>
<dbReference type="PANTHER" id="PTHR34730">
    <property type="entry name" value="UNNAMED PRODUCT"/>
    <property type="match status" value="1"/>
</dbReference>
<proteinExistence type="predicted"/>
<dbReference type="RefSeq" id="WP_380250105.1">
    <property type="nucleotide sequence ID" value="NZ_JBHUII010000004.1"/>
</dbReference>
<evidence type="ECO:0000256" key="1">
    <source>
        <dbReference type="SAM" id="Phobius"/>
    </source>
</evidence>
<dbReference type="PANTHER" id="PTHR34730:SF1">
    <property type="entry name" value="PARAQUAT-INDUCIBLE PROTEIN A"/>
    <property type="match status" value="1"/>
</dbReference>
<keyword evidence="1" id="KW-0812">Transmembrane</keyword>
<comment type="caution">
    <text evidence="2">The sequence shown here is derived from an EMBL/GenBank/DDBJ whole genome shotgun (WGS) entry which is preliminary data.</text>
</comment>
<name>A0ABW5BH97_9PROT</name>
<evidence type="ECO:0000313" key="3">
    <source>
        <dbReference type="Proteomes" id="UP001597294"/>
    </source>
</evidence>
<dbReference type="EMBL" id="JBHUII010000004">
    <property type="protein sequence ID" value="MFD2205467.1"/>
    <property type="molecule type" value="Genomic_DNA"/>
</dbReference>